<comment type="caution">
    <text evidence="2">The sequence shown here is derived from an EMBL/GenBank/DDBJ whole genome shotgun (WGS) entry which is preliminary data.</text>
</comment>
<dbReference type="EMBL" id="JAUTDP010000002">
    <property type="protein sequence ID" value="KAK3401646.1"/>
    <property type="molecule type" value="Genomic_DNA"/>
</dbReference>
<protein>
    <recommendedName>
        <fullName evidence="4">Secreted protein</fullName>
    </recommendedName>
</protein>
<dbReference type="AlphaFoldDB" id="A0AAE0UEU8"/>
<organism evidence="2 3">
    <name type="scientific">Sordaria brevicollis</name>
    <dbReference type="NCBI Taxonomy" id="83679"/>
    <lineage>
        <taxon>Eukaryota</taxon>
        <taxon>Fungi</taxon>
        <taxon>Dikarya</taxon>
        <taxon>Ascomycota</taxon>
        <taxon>Pezizomycotina</taxon>
        <taxon>Sordariomycetes</taxon>
        <taxon>Sordariomycetidae</taxon>
        <taxon>Sordariales</taxon>
        <taxon>Sordariaceae</taxon>
        <taxon>Sordaria</taxon>
    </lineage>
</organism>
<evidence type="ECO:0008006" key="4">
    <source>
        <dbReference type="Google" id="ProtNLM"/>
    </source>
</evidence>
<feature type="signal peptide" evidence="1">
    <location>
        <begin position="1"/>
        <end position="18"/>
    </location>
</feature>
<keyword evidence="3" id="KW-1185">Reference proteome</keyword>
<keyword evidence="1" id="KW-0732">Signal</keyword>
<evidence type="ECO:0000313" key="2">
    <source>
        <dbReference type="EMBL" id="KAK3401646.1"/>
    </source>
</evidence>
<gene>
    <name evidence="2" type="ORF">B0T20DRAFT_389586</name>
</gene>
<accession>A0AAE0UEU8</accession>
<sequence>MDWATYRWWVACMGPTLARKFLTVAAASPRTVYFAAGLGCRPLAYVRSTSLPPICRPPGLYTPAPVRLALYPALYTRRMTRMRYDLGCNVELLIGSLNIQRNISGIIRKV</sequence>
<evidence type="ECO:0000313" key="3">
    <source>
        <dbReference type="Proteomes" id="UP001281003"/>
    </source>
</evidence>
<evidence type="ECO:0000256" key="1">
    <source>
        <dbReference type="SAM" id="SignalP"/>
    </source>
</evidence>
<feature type="chain" id="PRO_5041938711" description="Secreted protein" evidence="1">
    <location>
        <begin position="19"/>
        <end position="110"/>
    </location>
</feature>
<proteinExistence type="predicted"/>
<dbReference type="Proteomes" id="UP001281003">
    <property type="component" value="Unassembled WGS sequence"/>
</dbReference>
<name>A0AAE0UEU8_SORBR</name>
<reference evidence="2" key="1">
    <citation type="journal article" date="2023" name="Mol. Phylogenet. Evol.">
        <title>Genome-scale phylogeny and comparative genomics of the fungal order Sordariales.</title>
        <authorList>
            <person name="Hensen N."/>
            <person name="Bonometti L."/>
            <person name="Westerberg I."/>
            <person name="Brannstrom I.O."/>
            <person name="Guillou S."/>
            <person name="Cros-Aarteil S."/>
            <person name="Calhoun S."/>
            <person name="Haridas S."/>
            <person name="Kuo A."/>
            <person name="Mondo S."/>
            <person name="Pangilinan J."/>
            <person name="Riley R."/>
            <person name="LaButti K."/>
            <person name="Andreopoulos B."/>
            <person name="Lipzen A."/>
            <person name="Chen C."/>
            <person name="Yan M."/>
            <person name="Daum C."/>
            <person name="Ng V."/>
            <person name="Clum A."/>
            <person name="Steindorff A."/>
            <person name="Ohm R.A."/>
            <person name="Martin F."/>
            <person name="Silar P."/>
            <person name="Natvig D.O."/>
            <person name="Lalanne C."/>
            <person name="Gautier V."/>
            <person name="Ament-Velasquez S.L."/>
            <person name="Kruys A."/>
            <person name="Hutchinson M.I."/>
            <person name="Powell A.J."/>
            <person name="Barry K."/>
            <person name="Miller A.N."/>
            <person name="Grigoriev I.V."/>
            <person name="Debuchy R."/>
            <person name="Gladieux P."/>
            <person name="Hiltunen Thoren M."/>
            <person name="Johannesson H."/>
        </authorList>
    </citation>
    <scope>NUCLEOTIDE SEQUENCE</scope>
    <source>
        <strain evidence="2">FGSC 1904</strain>
    </source>
</reference>
<reference evidence="2" key="2">
    <citation type="submission" date="2023-07" db="EMBL/GenBank/DDBJ databases">
        <authorList>
            <consortium name="Lawrence Berkeley National Laboratory"/>
            <person name="Haridas S."/>
            <person name="Hensen N."/>
            <person name="Bonometti L."/>
            <person name="Westerberg I."/>
            <person name="Brannstrom I.O."/>
            <person name="Guillou S."/>
            <person name="Cros-Aarteil S."/>
            <person name="Calhoun S."/>
            <person name="Kuo A."/>
            <person name="Mondo S."/>
            <person name="Pangilinan J."/>
            <person name="Riley R."/>
            <person name="LaButti K."/>
            <person name="Andreopoulos B."/>
            <person name="Lipzen A."/>
            <person name="Chen C."/>
            <person name="Yanf M."/>
            <person name="Daum C."/>
            <person name="Ng V."/>
            <person name="Clum A."/>
            <person name="Steindorff A."/>
            <person name="Ohm R."/>
            <person name="Martin F."/>
            <person name="Silar P."/>
            <person name="Natvig D."/>
            <person name="Lalanne C."/>
            <person name="Gautier V."/>
            <person name="Ament-velasquez S.L."/>
            <person name="Kruys A."/>
            <person name="Hutchinson M.I."/>
            <person name="Powell A.J."/>
            <person name="Barry K."/>
            <person name="Miller A.N."/>
            <person name="Grigoriev I.V."/>
            <person name="Debuchy R."/>
            <person name="Gladieux P."/>
            <person name="Thoren M.H."/>
            <person name="Johannesson H."/>
        </authorList>
    </citation>
    <scope>NUCLEOTIDE SEQUENCE</scope>
    <source>
        <strain evidence="2">FGSC 1904</strain>
    </source>
</reference>